<feature type="region of interest" description="Disordered" evidence="4">
    <location>
        <begin position="194"/>
        <end position="213"/>
    </location>
</feature>
<name>A0A371DBL7_9APHY</name>
<dbReference type="PROSITE" id="PS00194">
    <property type="entry name" value="THIOREDOXIN_1"/>
    <property type="match status" value="1"/>
</dbReference>
<dbReference type="InterPro" id="IPR017937">
    <property type="entry name" value="Thioredoxin_CS"/>
</dbReference>
<evidence type="ECO:0000259" key="7">
    <source>
        <dbReference type="PROSITE" id="PS51858"/>
    </source>
</evidence>
<dbReference type="OrthoDB" id="21221at2759"/>
<gene>
    <name evidence="8" type="ORF">OH76DRAFT_1438297</name>
</gene>
<dbReference type="GO" id="GO:0070646">
    <property type="term" value="P:protein modification by small protein removal"/>
    <property type="evidence" value="ECO:0007669"/>
    <property type="project" value="TreeGrafter"/>
</dbReference>
<sequence>MSKVQLYVYDLSNGLAKQLSRQLTGRQIDGIWHTSVVVFGKEVFYGQGISIVKPGQSHHGQPLQILDMGETAIDEQTFDEYLAEVRDHYTADKYHLLEFNCNSFTNDCIGFLTGGSIPAWIKDLPSDFLSTPFGAALRPTIDAMFRRPVPGAAPTPPIAPSPNTLQQAASASPNPALASALLQAVAAQAYSTGSLSAPTSLPRSPAPGSSTVAGPIHMCTNPSSLHGLLQTHKAAVVFFTSATCGPCKMIEPVFEEIAHQKTHGRDGGRPAFVKVDMAVGMGGQVGAEWGVRVTPTFLFFLDGKKTHELKGVNAPELRTQVDLLLYQAFPPHPHTKLSLPAVEALSTNPILFTQVPPLDTVSTKLASFIDAAPQSAGITAAKQILSTTLVPFLKSRFPDKSASAAAPAKKPAVSTTPQILTGWAAATSGLTSALKPPQLFPLADLWRLAVLDEPVASWLAGPTPAGSHNPVDVLVQKALDVLDSTDPDEKAAGRNYLLTVLRMLANGFAHAVLARTILSRASPGGKRAPVTRVVVATLLHEDAAVRTAAASLAFNVAAALQKSRVERLRGTPTVEVEEEEEWEVELVSAVLETLSNETQSEEVVHRLVAALAFLLRLSPFYEGQLASLLEVLQSRETLKSKLEKGGCGESGVQKPEVRKLIEEVAEKLCP</sequence>
<dbReference type="PROSITE" id="PS51352">
    <property type="entry name" value="THIOREDOXIN_2"/>
    <property type="match status" value="1"/>
</dbReference>
<dbReference type="GO" id="GO:0008233">
    <property type="term" value="F:peptidase activity"/>
    <property type="evidence" value="ECO:0007669"/>
    <property type="project" value="UniProtKB-KW"/>
</dbReference>
<dbReference type="Gene3D" id="3.90.1720.30">
    <property type="entry name" value="PPPDE domains"/>
    <property type="match status" value="1"/>
</dbReference>
<reference evidence="8 9" key="1">
    <citation type="journal article" date="2018" name="Biotechnol. Biofuels">
        <title>Integrative visual omics of the white-rot fungus Polyporus brumalis exposes the biotechnological potential of its oxidative enzymes for delignifying raw plant biomass.</title>
        <authorList>
            <person name="Miyauchi S."/>
            <person name="Rancon A."/>
            <person name="Drula E."/>
            <person name="Hage H."/>
            <person name="Chaduli D."/>
            <person name="Favel A."/>
            <person name="Grisel S."/>
            <person name="Henrissat B."/>
            <person name="Herpoel-Gimbert I."/>
            <person name="Ruiz-Duenas F.J."/>
            <person name="Chevret D."/>
            <person name="Hainaut M."/>
            <person name="Lin J."/>
            <person name="Wang M."/>
            <person name="Pangilinan J."/>
            <person name="Lipzen A."/>
            <person name="Lesage-Meessen L."/>
            <person name="Navarro D."/>
            <person name="Riley R."/>
            <person name="Grigoriev I.V."/>
            <person name="Zhou S."/>
            <person name="Raouche S."/>
            <person name="Rosso M.N."/>
        </authorList>
    </citation>
    <scope>NUCLEOTIDE SEQUENCE [LARGE SCALE GENOMIC DNA]</scope>
    <source>
        <strain evidence="8 9">BRFM 1820</strain>
    </source>
</reference>
<dbReference type="PANTHER" id="PTHR12378:SF7">
    <property type="entry name" value="DESUMOYLATING ISOPEPTIDASE 1"/>
    <property type="match status" value="1"/>
</dbReference>
<dbReference type="AlphaFoldDB" id="A0A371DBL7"/>
<feature type="domain" description="Thioredoxin" evidence="5">
    <location>
        <begin position="195"/>
        <end position="326"/>
    </location>
</feature>
<feature type="domain" description="PPPDE" evidence="7">
    <location>
        <begin position="2"/>
        <end position="142"/>
    </location>
</feature>
<dbReference type="Pfam" id="PF05903">
    <property type="entry name" value="Peptidase_C97"/>
    <property type="match status" value="1"/>
</dbReference>
<feature type="compositionally biased region" description="Polar residues" evidence="4">
    <location>
        <begin position="194"/>
        <end position="212"/>
    </location>
</feature>
<evidence type="ECO:0000313" key="8">
    <source>
        <dbReference type="EMBL" id="RDX49944.1"/>
    </source>
</evidence>
<dbReference type="GO" id="GO:0006508">
    <property type="term" value="P:proteolysis"/>
    <property type="evidence" value="ECO:0007669"/>
    <property type="project" value="UniProtKB-KW"/>
</dbReference>
<dbReference type="InterPro" id="IPR036249">
    <property type="entry name" value="Thioredoxin-like_sf"/>
</dbReference>
<dbReference type="CDD" id="cd02947">
    <property type="entry name" value="TRX_family"/>
    <property type="match status" value="1"/>
</dbReference>
<dbReference type="Proteomes" id="UP000256964">
    <property type="component" value="Unassembled WGS sequence"/>
</dbReference>
<evidence type="ECO:0000256" key="2">
    <source>
        <dbReference type="ARBA" id="ARBA00022670"/>
    </source>
</evidence>
<dbReference type="SMART" id="SM01179">
    <property type="entry name" value="DUF862"/>
    <property type="match status" value="1"/>
</dbReference>
<dbReference type="PROSITE" id="PS51858">
    <property type="entry name" value="PPPDE"/>
    <property type="match status" value="1"/>
</dbReference>
<feature type="domain" description="PUL" evidence="6">
    <location>
        <begin position="343"/>
        <end position="667"/>
    </location>
</feature>
<dbReference type="Gene3D" id="3.40.30.10">
    <property type="entry name" value="Glutaredoxin"/>
    <property type="match status" value="1"/>
</dbReference>
<keyword evidence="3" id="KW-0378">Hydrolase</keyword>
<evidence type="ECO:0000259" key="6">
    <source>
        <dbReference type="PROSITE" id="PS51396"/>
    </source>
</evidence>
<accession>A0A371DBL7</accession>
<evidence type="ECO:0000259" key="5">
    <source>
        <dbReference type="PROSITE" id="PS51352"/>
    </source>
</evidence>
<feature type="region of interest" description="Disordered" evidence="4">
    <location>
        <begin position="148"/>
        <end position="170"/>
    </location>
</feature>
<dbReference type="InterPro" id="IPR008580">
    <property type="entry name" value="PPPDE_dom"/>
</dbReference>
<dbReference type="Pfam" id="PF00085">
    <property type="entry name" value="Thioredoxin"/>
    <property type="match status" value="1"/>
</dbReference>
<dbReference type="InterPro" id="IPR013535">
    <property type="entry name" value="PUL_dom"/>
</dbReference>
<dbReference type="PROSITE" id="PS51396">
    <property type="entry name" value="PUL"/>
    <property type="match status" value="1"/>
</dbReference>
<protein>
    <submittedName>
        <fullName evidence="8">DUF862-domain-containing protein</fullName>
    </submittedName>
</protein>
<dbReference type="InterPro" id="IPR042266">
    <property type="entry name" value="PPPDE_sf"/>
</dbReference>
<keyword evidence="9" id="KW-1185">Reference proteome</keyword>
<dbReference type="EMBL" id="KZ857402">
    <property type="protein sequence ID" value="RDX49944.1"/>
    <property type="molecule type" value="Genomic_DNA"/>
</dbReference>
<dbReference type="InterPro" id="IPR013766">
    <property type="entry name" value="Thioredoxin_domain"/>
</dbReference>
<feature type="compositionally biased region" description="Pro residues" evidence="4">
    <location>
        <begin position="151"/>
        <end position="160"/>
    </location>
</feature>
<dbReference type="STRING" id="139420.A0A371DBL7"/>
<evidence type="ECO:0000256" key="1">
    <source>
        <dbReference type="ARBA" id="ARBA00008140"/>
    </source>
</evidence>
<organism evidence="8 9">
    <name type="scientific">Lentinus brumalis</name>
    <dbReference type="NCBI Taxonomy" id="2498619"/>
    <lineage>
        <taxon>Eukaryota</taxon>
        <taxon>Fungi</taxon>
        <taxon>Dikarya</taxon>
        <taxon>Basidiomycota</taxon>
        <taxon>Agaricomycotina</taxon>
        <taxon>Agaricomycetes</taxon>
        <taxon>Polyporales</taxon>
        <taxon>Polyporaceae</taxon>
        <taxon>Lentinus</taxon>
    </lineage>
</organism>
<dbReference type="Gene3D" id="1.25.10.10">
    <property type="entry name" value="Leucine-rich Repeat Variant"/>
    <property type="match status" value="1"/>
</dbReference>
<evidence type="ECO:0000313" key="9">
    <source>
        <dbReference type="Proteomes" id="UP000256964"/>
    </source>
</evidence>
<evidence type="ECO:0000256" key="4">
    <source>
        <dbReference type="SAM" id="MobiDB-lite"/>
    </source>
</evidence>
<dbReference type="SUPFAM" id="SSF52833">
    <property type="entry name" value="Thioredoxin-like"/>
    <property type="match status" value="1"/>
</dbReference>
<keyword evidence="2" id="KW-0645">Protease</keyword>
<dbReference type="PANTHER" id="PTHR12378">
    <property type="entry name" value="DESUMOYLATING ISOPEPTIDASE"/>
    <property type="match status" value="1"/>
</dbReference>
<evidence type="ECO:0000256" key="3">
    <source>
        <dbReference type="ARBA" id="ARBA00022801"/>
    </source>
</evidence>
<dbReference type="Pfam" id="PF08324">
    <property type="entry name" value="PUL"/>
    <property type="match status" value="1"/>
</dbReference>
<comment type="similarity">
    <text evidence="1">Belongs to the DeSI family.</text>
</comment>
<dbReference type="InterPro" id="IPR011989">
    <property type="entry name" value="ARM-like"/>
</dbReference>
<proteinExistence type="inferred from homology"/>